<organism evidence="3 4">
    <name type="scientific">Pendulispora albinea</name>
    <dbReference type="NCBI Taxonomy" id="2741071"/>
    <lineage>
        <taxon>Bacteria</taxon>
        <taxon>Pseudomonadati</taxon>
        <taxon>Myxococcota</taxon>
        <taxon>Myxococcia</taxon>
        <taxon>Myxococcales</taxon>
        <taxon>Sorangiineae</taxon>
        <taxon>Pendulisporaceae</taxon>
        <taxon>Pendulispora</taxon>
    </lineage>
</organism>
<evidence type="ECO:0000259" key="2">
    <source>
        <dbReference type="Pfam" id="PF00793"/>
    </source>
</evidence>
<sequence length="372" mass="41059">MIIILKPDIAPDGPEVRELVAQAARYPNIAAKVYSYRGENHVLTEVHLIGETKVIPAEPFAEQAHVVRVVRVSEKYRLLGRHDGQIDAVGFEYRGIRFGQDTLHVFPGLCAVDNRANVEATFAAIGAAGVKTARMGAYKPRTSPYDFQGHGKDCLPYVFELAAKYGIQVVAMEITREAHLDEIREALQRAGNPTGVMLQIGTRNAQNFELLKVVGQQREFPVLFKRGMGITLEEALNACEYVASEGNTSIVFCLRGVKSHLGAPHRNLIDFSHVPVVKRLTRLPVCVDPSHSAGRRTLSPDGISEIHHATAEGIILGANMVLVDFHPDPAHALCDGPQALTLDELPNFLEDVRLVRETYLQRVERARKRAAT</sequence>
<dbReference type="Gene3D" id="3.20.20.70">
    <property type="entry name" value="Aldolase class I"/>
    <property type="match status" value="1"/>
</dbReference>
<evidence type="ECO:0000313" key="4">
    <source>
        <dbReference type="Proteomes" id="UP001370348"/>
    </source>
</evidence>
<evidence type="ECO:0000313" key="3">
    <source>
        <dbReference type="EMBL" id="WXB12942.1"/>
    </source>
</evidence>
<protein>
    <submittedName>
        <fullName evidence="3">3-deoxy-7-phosphoheptulonate synthase</fullName>
    </submittedName>
</protein>
<dbReference type="Pfam" id="PF00793">
    <property type="entry name" value="DAHP_synth_1"/>
    <property type="match status" value="1"/>
</dbReference>
<dbReference type="InterPro" id="IPR052899">
    <property type="entry name" value="Class-I_DAHP_synthase"/>
</dbReference>
<reference evidence="3 4" key="1">
    <citation type="submission" date="2021-12" db="EMBL/GenBank/DDBJ databases">
        <title>Discovery of the Pendulisporaceae a myxobacterial family with distinct sporulation behavior and unique specialized metabolism.</title>
        <authorList>
            <person name="Garcia R."/>
            <person name="Popoff A."/>
            <person name="Bader C.D."/>
            <person name="Loehr J."/>
            <person name="Walesch S."/>
            <person name="Walt C."/>
            <person name="Boldt J."/>
            <person name="Bunk B."/>
            <person name="Haeckl F.J.F.P.J."/>
            <person name="Gunesch A.P."/>
            <person name="Birkelbach J."/>
            <person name="Nuebel U."/>
            <person name="Pietschmann T."/>
            <person name="Bach T."/>
            <person name="Mueller R."/>
        </authorList>
    </citation>
    <scope>NUCLEOTIDE SEQUENCE [LARGE SCALE GENOMIC DNA]</scope>
    <source>
        <strain evidence="3 4">MSr11954</strain>
    </source>
</reference>
<dbReference type="SUPFAM" id="SSF51569">
    <property type="entry name" value="Aldolase"/>
    <property type="match status" value="1"/>
</dbReference>
<proteinExistence type="predicted"/>
<dbReference type="Gene3D" id="3.30.70.1140">
    <property type="entry name" value="Phospho-2-dehydro-3-deoxyheptonate aldolase, domain 1"/>
    <property type="match status" value="1"/>
</dbReference>
<keyword evidence="1" id="KW-0808">Transferase</keyword>
<dbReference type="InterPro" id="IPR013785">
    <property type="entry name" value="Aldolase_TIM"/>
</dbReference>
<dbReference type="RefSeq" id="WP_394822562.1">
    <property type="nucleotide sequence ID" value="NZ_CP089984.1"/>
</dbReference>
<evidence type="ECO:0000256" key="1">
    <source>
        <dbReference type="ARBA" id="ARBA00022679"/>
    </source>
</evidence>
<feature type="domain" description="DAHP synthetase I/KDSA" evidence="2">
    <location>
        <begin position="95"/>
        <end position="351"/>
    </location>
</feature>
<dbReference type="EMBL" id="CP089984">
    <property type="protein sequence ID" value="WXB12942.1"/>
    <property type="molecule type" value="Genomic_DNA"/>
</dbReference>
<name>A0ABZ2LVC3_9BACT</name>
<dbReference type="PANTHER" id="PTHR43018">
    <property type="entry name" value="PHOSPHO-2-DEHYDRO-3-DEOXYHEPTONATE ALDOLASE"/>
    <property type="match status" value="1"/>
</dbReference>
<dbReference type="PANTHER" id="PTHR43018:SF1">
    <property type="entry name" value="PROTEIN AROA(G)"/>
    <property type="match status" value="1"/>
</dbReference>
<dbReference type="InterPro" id="IPR006218">
    <property type="entry name" value="DAHP1/KDSA"/>
</dbReference>
<dbReference type="Proteomes" id="UP001370348">
    <property type="component" value="Chromosome"/>
</dbReference>
<gene>
    <name evidence="3" type="ORF">LZC94_34465</name>
</gene>
<keyword evidence="4" id="KW-1185">Reference proteome</keyword>
<accession>A0ABZ2LVC3</accession>